<dbReference type="OrthoDB" id="3240444at2"/>
<organism evidence="2 3">
    <name type="scientific">Dielma fastidiosa</name>
    <dbReference type="NCBI Taxonomy" id="1034346"/>
    <lineage>
        <taxon>Bacteria</taxon>
        <taxon>Bacillati</taxon>
        <taxon>Bacillota</taxon>
        <taxon>Erysipelotrichia</taxon>
        <taxon>Erysipelotrichales</taxon>
        <taxon>Erysipelotrichaceae</taxon>
        <taxon>Dielma</taxon>
    </lineage>
</organism>
<reference evidence="2 3" key="1">
    <citation type="submission" date="2018-05" db="EMBL/GenBank/DDBJ databases">
        <title>Genomic Encyclopedia of Type Strains, Phase IV (KMG-IV): sequencing the most valuable type-strain genomes for metagenomic binning, comparative biology and taxonomic classification.</title>
        <authorList>
            <person name="Goeker M."/>
        </authorList>
    </citation>
    <scope>NUCLEOTIDE SEQUENCE [LARGE SCALE GENOMIC DNA]</scope>
    <source>
        <strain evidence="2 3">JC118</strain>
    </source>
</reference>
<keyword evidence="1" id="KW-1133">Transmembrane helix</keyword>
<sequence>MKKSSFVALGLGTISTVLFALGMCMAMIKEWGAFQPGVVFGCVGLLLGLITWILWRKMEHKEPVQITAKTFLMVMVGVIGALALGIGMCFSMVWGKMIQGIIIGLIGIVLLLGLIPLTTGIKE</sequence>
<gene>
    <name evidence="2" type="ORF">DES51_102192</name>
</gene>
<evidence type="ECO:0000313" key="3">
    <source>
        <dbReference type="Proteomes" id="UP000247612"/>
    </source>
</evidence>
<dbReference type="EMBL" id="QJKH01000002">
    <property type="protein sequence ID" value="PXX81073.1"/>
    <property type="molecule type" value="Genomic_DNA"/>
</dbReference>
<comment type="caution">
    <text evidence="2">The sequence shown here is derived from an EMBL/GenBank/DDBJ whole genome shotgun (WGS) entry which is preliminary data.</text>
</comment>
<protein>
    <submittedName>
        <fullName evidence="2">Uncharacterized protein</fullName>
    </submittedName>
</protein>
<keyword evidence="3" id="KW-1185">Reference proteome</keyword>
<keyword evidence="1" id="KW-0472">Membrane</keyword>
<keyword evidence="1" id="KW-0812">Transmembrane</keyword>
<dbReference type="RefSeq" id="WP_022938658.1">
    <property type="nucleotide sequence ID" value="NZ_CABKRQ010000006.1"/>
</dbReference>
<accession>A0A2V2FT67</accession>
<feature type="transmembrane region" description="Helical" evidence="1">
    <location>
        <begin position="71"/>
        <end position="94"/>
    </location>
</feature>
<proteinExistence type="predicted"/>
<name>A0A2V2FT67_9FIRM</name>
<evidence type="ECO:0000256" key="1">
    <source>
        <dbReference type="SAM" id="Phobius"/>
    </source>
</evidence>
<dbReference type="AlphaFoldDB" id="A0A2V2FT67"/>
<dbReference type="Proteomes" id="UP000247612">
    <property type="component" value="Unassembled WGS sequence"/>
</dbReference>
<feature type="transmembrane region" description="Helical" evidence="1">
    <location>
        <begin position="36"/>
        <end position="55"/>
    </location>
</feature>
<feature type="transmembrane region" description="Helical" evidence="1">
    <location>
        <begin position="100"/>
        <end position="121"/>
    </location>
</feature>
<dbReference type="STRING" id="1034346.GCA_000313565_02372"/>
<evidence type="ECO:0000313" key="2">
    <source>
        <dbReference type="EMBL" id="PXX81073.1"/>
    </source>
</evidence>